<dbReference type="InterPro" id="IPR013730">
    <property type="entry name" value="Fyv7/TAP26"/>
</dbReference>
<feature type="region of interest" description="Disordered" evidence="1">
    <location>
        <begin position="1"/>
        <end position="34"/>
    </location>
</feature>
<evidence type="ECO:0008006" key="4">
    <source>
        <dbReference type="Google" id="ProtNLM"/>
    </source>
</evidence>
<name>A0A7S3EDD7_9RHOD</name>
<gene>
    <name evidence="2" type="ORF">RMAR00112_LOCUS14789</name>
    <name evidence="3" type="ORF">RMAR00112_LOCUS14792</name>
</gene>
<organism evidence="2">
    <name type="scientific">Rhodosorus marinus</name>
    <dbReference type="NCBI Taxonomy" id="101924"/>
    <lineage>
        <taxon>Eukaryota</taxon>
        <taxon>Rhodophyta</taxon>
        <taxon>Stylonematophyceae</taxon>
        <taxon>Stylonematales</taxon>
        <taxon>Stylonemataceae</taxon>
        <taxon>Rhodosorus</taxon>
    </lineage>
</organism>
<sequence>MVKGERRNAGVSISKVLGRSGDDQRRRFAEKKQKLNKIEKNARFKRLRVHKKLLSELGDGTADNTHGSEAKEADDGGQLAKSALKAVQGRTLKRKQKKKSPFAKEVAEFQRIQEEKETERKKQVGEAEETRKRLKQAHKRRTESAKAYRKITGKGQPKLRFKVENLLDKLQKEKKRSDGGG</sequence>
<reference evidence="2" key="1">
    <citation type="submission" date="2021-01" db="EMBL/GenBank/DDBJ databases">
        <authorList>
            <person name="Corre E."/>
            <person name="Pelletier E."/>
            <person name="Niang G."/>
            <person name="Scheremetjew M."/>
            <person name="Finn R."/>
            <person name="Kale V."/>
            <person name="Holt S."/>
            <person name="Cochrane G."/>
            <person name="Meng A."/>
            <person name="Brown T."/>
            <person name="Cohen L."/>
        </authorList>
    </citation>
    <scope>NUCLEOTIDE SEQUENCE</scope>
    <source>
        <strain evidence="2">CCMP 769</strain>
    </source>
</reference>
<dbReference type="AlphaFoldDB" id="A0A7S3EDD7"/>
<feature type="compositionally biased region" description="Basic residues" evidence="1">
    <location>
        <begin position="91"/>
        <end position="101"/>
    </location>
</feature>
<proteinExistence type="predicted"/>
<evidence type="ECO:0000313" key="3">
    <source>
        <dbReference type="EMBL" id="CAE0046813.1"/>
    </source>
</evidence>
<protein>
    <recommendedName>
        <fullName evidence="4">rRNA-processing protein FYV7</fullName>
    </recommendedName>
</protein>
<evidence type="ECO:0000313" key="2">
    <source>
        <dbReference type="EMBL" id="CAE0046810.1"/>
    </source>
</evidence>
<dbReference type="EMBL" id="HBHW01019180">
    <property type="protein sequence ID" value="CAE0046810.1"/>
    <property type="molecule type" value="Transcribed_RNA"/>
</dbReference>
<dbReference type="EMBL" id="HBHW01019183">
    <property type="protein sequence ID" value="CAE0046813.1"/>
    <property type="molecule type" value="Transcribed_RNA"/>
</dbReference>
<evidence type="ECO:0000256" key="1">
    <source>
        <dbReference type="SAM" id="MobiDB-lite"/>
    </source>
</evidence>
<dbReference type="Pfam" id="PF08524">
    <property type="entry name" value="rRNA_processing"/>
    <property type="match status" value="1"/>
</dbReference>
<accession>A0A7S3EDD7</accession>
<feature type="compositionally biased region" description="Basic residues" evidence="1">
    <location>
        <begin position="132"/>
        <end position="160"/>
    </location>
</feature>
<feature type="region of interest" description="Disordered" evidence="1">
    <location>
        <begin position="54"/>
        <end position="164"/>
    </location>
</feature>
<feature type="compositionally biased region" description="Basic and acidic residues" evidence="1">
    <location>
        <begin position="105"/>
        <end position="131"/>
    </location>
</feature>
<feature type="compositionally biased region" description="Basic and acidic residues" evidence="1">
    <location>
        <begin position="20"/>
        <end position="34"/>
    </location>
</feature>